<dbReference type="HOGENOM" id="CLU_139404_0_0_1"/>
<evidence type="ECO:0000313" key="2">
    <source>
        <dbReference type="EnsemblPlants" id="AES97538"/>
    </source>
</evidence>
<evidence type="ECO:0000313" key="3">
    <source>
        <dbReference type="Proteomes" id="UP000002051"/>
    </source>
</evidence>
<dbReference type="EMBL" id="CM001221">
    <property type="protein sequence ID" value="AES97538.1"/>
    <property type="molecule type" value="Genomic_DNA"/>
</dbReference>
<reference evidence="1 3" key="1">
    <citation type="journal article" date="2011" name="Nature">
        <title>The Medicago genome provides insight into the evolution of rhizobial symbioses.</title>
        <authorList>
            <person name="Young N.D."/>
            <person name="Debelle F."/>
            <person name="Oldroyd G.E."/>
            <person name="Geurts R."/>
            <person name="Cannon S.B."/>
            <person name="Udvardi M.K."/>
            <person name="Benedito V.A."/>
            <person name="Mayer K.F."/>
            <person name="Gouzy J."/>
            <person name="Schoof H."/>
            <person name="Van de Peer Y."/>
            <person name="Proost S."/>
            <person name="Cook D.R."/>
            <person name="Meyers B.C."/>
            <person name="Spannagl M."/>
            <person name="Cheung F."/>
            <person name="De Mita S."/>
            <person name="Krishnakumar V."/>
            <person name="Gundlach H."/>
            <person name="Zhou S."/>
            <person name="Mudge J."/>
            <person name="Bharti A.K."/>
            <person name="Murray J.D."/>
            <person name="Naoumkina M.A."/>
            <person name="Rosen B."/>
            <person name="Silverstein K.A."/>
            <person name="Tang H."/>
            <person name="Rombauts S."/>
            <person name="Zhao P.X."/>
            <person name="Zhou P."/>
            <person name="Barbe V."/>
            <person name="Bardou P."/>
            <person name="Bechner M."/>
            <person name="Bellec A."/>
            <person name="Berger A."/>
            <person name="Berges H."/>
            <person name="Bidwell S."/>
            <person name="Bisseling T."/>
            <person name="Choisne N."/>
            <person name="Couloux A."/>
            <person name="Denny R."/>
            <person name="Deshpande S."/>
            <person name="Dai X."/>
            <person name="Doyle J.J."/>
            <person name="Dudez A.M."/>
            <person name="Farmer A.D."/>
            <person name="Fouteau S."/>
            <person name="Franken C."/>
            <person name="Gibelin C."/>
            <person name="Gish J."/>
            <person name="Goldstein S."/>
            <person name="Gonzalez A.J."/>
            <person name="Green P.J."/>
            <person name="Hallab A."/>
            <person name="Hartog M."/>
            <person name="Hua A."/>
            <person name="Humphray S.J."/>
            <person name="Jeong D.H."/>
            <person name="Jing Y."/>
            <person name="Jocker A."/>
            <person name="Kenton S.M."/>
            <person name="Kim D.J."/>
            <person name="Klee K."/>
            <person name="Lai H."/>
            <person name="Lang C."/>
            <person name="Lin S."/>
            <person name="Macmil S.L."/>
            <person name="Magdelenat G."/>
            <person name="Matthews L."/>
            <person name="McCorrison J."/>
            <person name="Monaghan E.L."/>
            <person name="Mun J.H."/>
            <person name="Najar F.Z."/>
            <person name="Nicholson C."/>
            <person name="Noirot C."/>
            <person name="O'Bleness M."/>
            <person name="Paule C.R."/>
            <person name="Poulain J."/>
            <person name="Prion F."/>
            <person name="Qin B."/>
            <person name="Qu C."/>
            <person name="Retzel E.F."/>
            <person name="Riddle C."/>
            <person name="Sallet E."/>
            <person name="Samain S."/>
            <person name="Samson N."/>
            <person name="Sanders I."/>
            <person name="Saurat O."/>
            <person name="Scarpelli C."/>
            <person name="Schiex T."/>
            <person name="Segurens B."/>
            <person name="Severin A.J."/>
            <person name="Sherrier D.J."/>
            <person name="Shi R."/>
            <person name="Sims S."/>
            <person name="Singer S.R."/>
            <person name="Sinharoy S."/>
            <person name="Sterck L."/>
            <person name="Viollet A."/>
            <person name="Wang B.B."/>
            <person name="Wang K."/>
            <person name="Wang M."/>
            <person name="Wang X."/>
            <person name="Warfsmann J."/>
            <person name="Weissenbach J."/>
            <person name="White D.D."/>
            <person name="White J.D."/>
            <person name="Wiley G.B."/>
            <person name="Wincker P."/>
            <person name="Xing Y."/>
            <person name="Yang L."/>
            <person name="Yao Z."/>
            <person name="Ying F."/>
            <person name="Zhai J."/>
            <person name="Zhou L."/>
            <person name="Zuber A."/>
            <person name="Denarie J."/>
            <person name="Dixon R.A."/>
            <person name="May G.D."/>
            <person name="Schwartz D.C."/>
            <person name="Rogers J."/>
            <person name="Quetier F."/>
            <person name="Town C.D."/>
            <person name="Roe B.A."/>
        </authorList>
    </citation>
    <scope>NUCLEOTIDE SEQUENCE [LARGE SCALE GENOMIC DNA]</scope>
    <source>
        <strain evidence="1">A17</strain>
        <strain evidence="2 3">cv. Jemalong A17</strain>
    </source>
</reference>
<reference evidence="1 3" key="2">
    <citation type="journal article" date="2014" name="BMC Genomics">
        <title>An improved genome release (version Mt4.0) for the model legume Medicago truncatula.</title>
        <authorList>
            <person name="Tang H."/>
            <person name="Krishnakumar V."/>
            <person name="Bidwell S."/>
            <person name="Rosen B."/>
            <person name="Chan A."/>
            <person name="Zhou S."/>
            <person name="Gentzbittel L."/>
            <person name="Childs K.L."/>
            <person name="Yandell M."/>
            <person name="Gundlach H."/>
            <person name="Mayer K.F."/>
            <person name="Schwartz D.C."/>
            <person name="Town C.D."/>
        </authorList>
    </citation>
    <scope>GENOME REANNOTATION</scope>
    <source>
        <strain evidence="2 3">cv. Jemalong A17</strain>
    </source>
</reference>
<dbReference type="AlphaFoldDB" id="G7K0G9"/>
<evidence type="ECO:0000313" key="1">
    <source>
        <dbReference type="EMBL" id="AES97538.1"/>
    </source>
</evidence>
<dbReference type="PaxDb" id="3880-AES97538"/>
<gene>
    <name evidence="1" type="ordered locus">MTR_5g055770</name>
</gene>
<proteinExistence type="predicted"/>
<sequence length="161" mass="18521">MHDDLVQLCQKRLKQTSNKKVRPCKIQERDFVHKRVLSFQPDSRSKCMPNYEGTCAMTLVTTNGDKPARPVNTGAFKKYSFKNKSSISRKSEKATFDSKHLQIKDSEQGHSKLLGRITVIVFNVPSHTFTIFQIFQRSVEPCEAYINIRLENGYTPEEKHG</sequence>
<organism evidence="1 3">
    <name type="scientific">Medicago truncatula</name>
    <name type="common">Barrel medic</name>
    <name type="synonym">Medicago tribuloides</name>
    <dbReference type="NCBI Taxonomy" id="3880"/>
    <lineage>
        <taxon>Eukaryota</taxon>
        <taxon>Viridiplantae</taxon>
        <taxon>Streptophyta</taxon>
        <taxon>Embryophyta</taxon>
        <taxon>Tracheophyta</taxon>
        <taxon>Spermatophyta</taxon>
        <taxon>Magnoliopsida</taxon>
        <taxon>eudicotyledons</taxon>
        <taxon>Gunneridae</taxon>
        <taxon>Pentapetalae</taxon>
        <taxon>rosids</taxon>
        <taxon>fabids</taxon>
        <taxon>Fabales</taxon>
        <taxon>Fabaceae</taxon>
        <taxon>Papilionoideae</taxon>
        <taxon>50 kb inversion clade</taxon>
        <taxon>NPAAA clade</taxon>
        <taxon>Hologalegina</taxon>
        <taxon>IRL clade</taxon>
        <taxon>Trifolieae</taxon>
        <taxon>Medicago</taxon>
    </lineage>
</organism>
<name>G7K0G9_MEDTR</name>
<protein>
    <submittedName>
        <fullName evidence="1 2">Uncharacterized protein</fullName>
    </submittedName>
</protein>
<keyword evidence="3" id="KW-1185">Reference proteome</keyword>
<accession>G7K0G9</accession>
<reference evidence="2" key="3">
    <citation type="submission" date="2015-04" db="UniProtKB">
        <authorList>
            <consortium name="EnsemblPlants"/>
        </authorList>
    </citation>
    <scope>IDENTIFICATION</scope>
    <source>
        <strain evidence="2">cv. Jemalong A17</strain>
    </source>
</reference>
<dbReference type="Proteomes" id="UP000002051">
    <property type="component" value="Chromosome 5"/>
</dbReference>
<dbReference type="EnsemblPlants" id="AES97538">
    <property type="protein sequence ID" value="AES97538"/>
    <property type="gene ID" value="MTR_5g055770"/>
</dbReference>